<reference evidence="1 2" key="1">
    <citation type="journal article" date="2020" name="Phytopathology">
        <title>Genome Sequence Resources of Colletotrichum truncatum, C. plurivorum, C. musicola, and C. sojae: Four Species Pathogenic to Soybean (Glycine max).</title>
        <authorList>
            <person name="Rogerio F."/>
            <person name="Boufleur T.R."/>
            <person name="Ciampi-Guillardi M."/>
            <person name="Sukno S.A."/>
            <person name="Thon M.R."/>
            <person name="Massola Junior N.S."/>
            <person name="Baroncelli R."/>
        </authorList>
    </citation>
    <scope>NUCLEOTIDE SEQUENCE [LARGE SCALE GENOMIC DNA]</scope>
    <source>
        <strain evidence="1 2">CMES1059</strain>
    </source>
</reference>
<evidence type="ECO:0000313" key="1">
    <source>
        <dbReference type="EMBL" id="KAL0938568.1"/>
    </source>
</evidence>
<gene>
    <name evidence="1" type="ORF">CTRU02_205178</name>
</gene>
<comment type="caution">
    <text evidence="1">The sequence shown here is derived from an EMBL/GenBank/DDBJ whole genome shotgun (WGS) entry which is preliminary data.</text>
</comment>
<dbReference type="Proteomes" id="UP000805649">
    <property type="component" value="Unassembled WGS sequence"/>
</dbReference>
<protein>
    <submittedName>
        <fullName evidence="1">CFEM domain containing integral membrane protein</fullName>
    </submittedName>
</protein>
<name>A0ACC3Z396_COLTU</name>
<dbReference type="EMBL" id="VUJX02000003">
    <property type="protein sequence ID" value="KAL0938568.1"/>
    <property type="molecule type" value="Genomic_DNA"/>
</dbReference>
<proteinExistence type="predicted"/>
<keyword evidence="2" id="KW-1185">Reference proteome</keyword>
<sequence>MGECTLDRLSDCVCNNITLQAKASACIQTSCEFQDQIITAQASRELCRGYPVDEHRRQSCRLLFSTLPVFTVAIVVLRFIARRMAKIKLWWDDWTALMALVMLFHK</sequence>
<organism evidence="1 2">
    <name type="scientific">Colletotrichum truncatum</name>
    <name type="common">Anthracnose fungus</name>
    <name type="synonym">Colletotrichum capsici</name>
    <dbReference type="NCBI Taxonomy" id="5467"/>
    <lineage>
        <taxon>Eukaryota</taxon>
        <taxon>Fungi</taxon>
        <taxon>Dikarya</taxon>
        <taxon>Ascomycota</taxon>
        <taxon>Pezizomycotina</taxon>
        <taxon>Sordariomycetes</taxon>
        <taxon>Hypocreomycetidae</taxon>
        <taxon>Glomerellales</taxon>
        <taxon>Glomerellaceae</taxon>
        <taxon>Colletotrichum</taxon>
        <taxon>Colletotrichum truncatum species complex</taxon>
    </lineage>
</organism>
<accession>A0ACC3Z396</accession>
<evidence type="ECO:0000313" key="2">
    <source>
        <dbReference type="Proteomes" id="UP000805649"/>
    </source>
</evidence>